<sequence>MRGSKRRTVLRSGAAAALAGAAAAACSPGPRKPTTTRGGDDMSAPDAAQQAARTPAGRWMPAETARHRRTYMAWPSLDSVWEDMAEDVQRDIAGIAQVIAGFESVVLLAAPEEVKAARRACGADVEVIPVPVDDLWIRDSGPTFVIGRDGLTGIDLRFNGWGGKQRHPRDARVARSVTAHAGGTRLDARLTGEGGALEVDGHGTLMATESSLVNANRNPGLSRDRIEARLKELLGVTKVIWFKGVKGKDITDCHVDALARFAGDGVVLLSRPRTDSGPTVWSRVYAQARSVLEKSSDALGRPLKVVDLPEPDPAVIGRRGSDFLGAYANYFIVNGGVIVPRFGDPRADREAAAVIGDLHPGRKVVQVEIPAVAEGGGGIHCATQQQPDV</sequence>
<dbReference type="InterPro" id="IPR006311">
    <property type="entry name" value="TAT_signal"/>
</dbReference>
<reference evidence="4 5" key="1">
    <citation type="submission" date="2021-01" db="EMBL/GenBank/DDBJ databases">
        <title>WGS of actinomycetes isolated from Thailand.</title>
        <authorList>
            <person name="Thawai C."/>
        </authorList>
    </citation>
    <scope>NUCLEOTIDE SEQUENCE [LARGE SCALE GENOMIC DNA]</scope>
    <source>
        <strain evidence="4 5">CA1R205</strain>
    </source>
</reference>
<gene>
    <name evidence="4" type="ORF">JK363_11855</name>
</gene>
<evidence type="ECO:0000256" key="1">
    <source>
        <dbReference type="ARBA" id="ARBA00022801"/>
    </source>
</evidence>
<dbReference type="Pfam" id="PF04371">
    <property type="entry name" value="PAD_porph"/>
    <property type="match status" value="1"/>
</dbReference>
<comment type="caution">
    <text evidence="4">The sequence shown here is derived from an EMBL/GenBank/DDBJ whole genome shotgun (WGS) entry which is preliminary data.</text>
</comment>
<keyword evidence="5" id="KW-1185">Reference proteome</keyword>
<dbReference type="PANTHER" id="PTHR31377">
    <property type="entry name" value="AGMATINE DEIMINASE-RELATED"/>
    <property type="match status" value="1"/>
</dbReference>
<dbReference type="EMBL" id="JAERRF010000006">
    <property type="protein sequence ID" value="MBL1097358.1"/>
    <property type="molecule type" value="Genomic_DNA"/>
</dbReference>
<dbReference type="PROSITE" id="PS51318">
    <property type="entry name" value="TAT"/>
    <property type="match status" value="1"/>
</dbReference>
<evidence type="ECO:0000313" key="5">
    <source>
        <dbReference type="Proteomes" id="UP000634229"/>
    </source>
</evidence>
<name>A0ABS1NBC7_9ACTN</name>
<dbReference type="InterPro" id="IPR007466">
    <property type="entry name" value="Peptidyl-Arg-deiminase_porph"/>
</dbReference>
<dbReference type="Proteomes" id="UP000634229">
    <property type="component" value="Unassembled WGS sequence"/>
</dbReference>
<dbReference type="PROSITE" id="PS51257">
    <property type="entry name" value="PROKAR_LIPOPROTEIN"/>
    <property type="match status" value="1"/>
</dbReference>
<accession>A0ABS1NBC7</accession>
<feature type="region of interest" description="Disordered" evidence="2">
    <location>
        <begin position="21"/>
        <end position="62"/>
    </location>
</feature>
<evidence type="ECO:0000256" key="3">
    <source>
        <dbReference type="SAM" id="SignalP"/>
    </source>
</evidence>
<evidence type="ECO:0000256" key="2">
    <source>
        <dbReference type="SAM" id="MobiDB-lite"/>
    </source>
</evidence>
<dbReference type="Gene3D" id="3.75.10.10">
    <property type="entry name" value="L-arginine/glycine Amidinotransferase, Chain A"/>
    <property type="match status" value="1"/>
</dbReference>
<dbReference type="RefSeq" id="WP_201874591.1">
    <property type="nucleotide sequence ID" value="NZ_JAERRF010000006.1"/>
</dbReference>
<feature type="chain" id="PRO_5045048056" evidence="3">
    <location>
        <begin position="25"/>
        <end position="389"/>
    </location>
</feature>
<dbReference type="PANTHER" id="PTHR31377:SF0">
    <property type="entry name" value="AGMATINE DEIMINASE-RELATED"/>
    <property type="match status" value="1"/>
</dbReference>
<protein>
    <submittedName>
        <fullName evidence="4">Agmatine deiminase family protein</fullName>
    </submittedName>
</protein>
<keyword evidence="1" id="KW-0378">Hydrolase</keyword>
<proteinExistence type="predicted"/>
<keyword evidence="3" id="KW-0732">Signal</keyword>
<evidence type="ECO:0000313" key="4">
    <source>
        <dbReference type="EMBL" id="MBL1097358.1"/>
    </source>
</evidence>
<feature type="signal peptide" evidence="3">
    <location>
        <begin position="1"/>
        <end position="24"/>
    </location>
</feature>
<organism evidence="4 5">
    <name type="scientific">Streptomyces coffeae</name>
    <dbReference type="NCBI Taxonomy" id="621382"/>
    <lineage>
        <taxon>Bacteria</taxon>
        <taxon>Bacillati</taxon>
        <taxon>Actinomycetota</taxon>
        <taxon>Actinomycetes</taxon>
        <taxon>Kitasatosporales</taxon>
        <taxon>Streptomycetaceae</taxon>
        <taxon>Streptomyces</taxon>
    </lineage>
</organism>
<dbReference type="SUPFAM" id="SSF55909">
    <property type="entry name" value="Pentein"/>
    <property type="match status" value="1"/>
</dbReference>